<accession>A0A066Y0A1</accession>
<reference evidence="9" key="1">
    <citation type="journal article" date="2014" name="Genome Announc.">
        <title>Draft genome sequence of Colletotrichum sublineola, a destructive pathogen of cultivated sorghum.</title>
        <authorList>
            <person name="Baroncelli R."/>
            <person name="Sanz-Martin J.M."/>
            <person name="Rech G.E."/>
            <person name="Sukno S.A."/>
            <person name="Thon M.R."/>
        </authorList>
    </citation>
    <scope>NUCLEOTIDE SEQUENCE [LARGE SCALE GENOMIC DNA]</scope>
    <source>
        <strain evidence="9">TX430BB</strain>
    </source>
</reference>
<dbReference type="HOGENOM" id="CLU_834225_0_0_1"/>
<dbReference type="EMBL" id="JMSE01000177">
    <property type="protein sequence ID" value="KDN71476.1"/>
    <property type="molecule type" value="Genomic_DNA"/>
</dbReference>
<sequence length="333" mass="36854">MSSAPNNTLDFNGPPAAAIIASEFTLIGIAAVLIAARIYLRIGLQGLPLIASDLIICASWIACAAFAAFDIVHLKFDVLRPDLAFTLQGYNGTSAKIEFVWKKSTERGCFGIGMLTRGFFGQLQWASQFPFFTAFYLCKAALLTLYARFFPAFMKTRRRILWATIVFCGCAYTATILGTFFICRPLKGNWVTDPAVACPVEVFFRLFEIAWALNFTADIAVEAERQDQRLLYLSGRARQPGSHAGTILGHPAVTVAWVPTVLHHHRALERPRHEHRPRHRMSTAAAALSVIRLEATAVPLVSPDAEKVRRPFRALGDDSTTRPAGVAARAFWR</sequence>
<evidence type="ECO:0000256" key="4">
    <source>
        <dbReference type="ARBA" id="ARBA00023136"/>
    </source>
</evidence>
<evidence type="ECO:0000256" key="3">
    <source>
        <dbReference type="ARBA" id="ARBA00022989"/>
    </source>
</evidence>
<dbReference type="InterPro" id="IPR049326">
    <property type="entry name" value="Rhodopsin_dom_fungi"/>
</dbReference>
<name>A0A066Y0A1_COLSU</name>
<proteinExistence type="inferred from homology"/>
<dbReference type="OrthoDB" id="444631at2759"/>
<evidence type="ECO:0000256" key="1">
    <source>
        <dbReference type="ARBA" id="ARBA00004141"/>
    </source>
</evidence>
<dbReference type="AlphaFoldDB" id="A0A066Y0A1"/>
<evidence type="ECO:0000313" key="8">
    <source>
        <dbReference type="EMBL" id="KDN71476.1"/>
    </source>
</evidence>
<dbReference type="Proteomes" id="UP000027238">
    <property type="component" value="Unassembled WGS sequence"/>
</dbReference>
<feature type="transmembrane region" description="Helical" evidence="6">
    <location>
        <begin position="161"/>
        <end position="182"/>
    </location>
</feature>
<comment type="subcellular location">
    <subcellularLocation>
        <location evidence="1">Membrane</location>
        <topology evidence="1">Multi-pass membrane protein</topology>
    </subcellularLocation>
</comment>
<feature type="transmembrane region" description="Helical" evidence="6">
    <location>
        <begin position="129"/>
        <end position="149"/>
    </location>
</feature>
<dbReference type="PANTHER" id="PTHR33048:SF92">
    <property type="entry name" value="INTEGRAL MEMBRANE PROTEIN"/>
    <property type="match status" value="1"/>
</dbReference>
<feature type="transmembrane region" description="Helical" evidence="6">
    <location>
        <begin position="47"/>
        <end position="69"/>
    </location>
</feature>
<dbReference type="Pfam" id="PF20684">
    <property type="entry name" value="Fung_rhodopsin"/>
    <property type="match status" value="1"/>
</dbReference>
<keyword evidence="3 6" id="KW-1133">Transmembrane helix</keyword>
<comment type="similarity">
    <text evidence="5">Belongs to the SAT4 family.</text>
</comment>
<dbReference type="GO" id="GO:0016020">
    <property type="term" value="C:membrane"/>
    <property type="evidence" value="ECO:0007669"/>
    <property type="project" value="UniProtKB-SubCell"/>
</dbReference>
<gene>
    <name evidence="8" type="ORF">CSUB01_07829</name>
</gene>
<evidence type="ECO:0000256" key="2">
    <source>
        <dbReference type="ARBA" id="ARBA00022692"/>
    </source>
</evidence>
<keyword evidence="2 6" id="KW-0812">Transmembrane</keyword>
<dbReference type="InterPro" id="IPR052337">
    <property type="entry name" value="SAT4-like"/>
</dbReference>
<feature type="domain" description="Rhodopsin" evidence="7">
    <location>
        <begin position="36"/>
        <end position="200"/>
    </location>
</feature>
<keyword evidence="9" id="KW-1185">Reference proteome</keyword>
<comment type="caution">
    <text evidence="8">The sequence shown here is derived from an EMBL/GenBank/DDBJ whole genome shotgun (WGS) entry which is preliminary data.</text>
</comment>
<feature type="transmembrane region" description="Helical" evidence="6">
    <location>
        <begin position="16"/>
        <end position="40"/>
    </location>
</feature>
<evidence type="ECO:0000256" key="5">
    <source>
        <dbReference type="ARBA" id="ARBA00038359"/>
    </source>
</evidence>
<keyword evidence="4 6" id="KW-0472">Membrane</keyword>
<organism evidence="8 9">
    <name type="scientific">Colletotrichum sublineola</name>
    <name type="common">Sorghum anthracnose fungus</name>
    <dbReference type="NCBI Taxonomy" id="1173701"/>
    <lineage>
        <taxon>Eukaryota</taxon>
        <taxon>Fungi</taxon>
        <taxon>Dikarya</taxon>
        <taxon>Ascomycota</taxon>
        <taxon>Pezizomycotina</taxon>
        <taxon>Sordariomycetes</taxon>
        <taxon>Hypocreomycetidae</taxon>
        <taxon>Glomerellales</taxon>
        <taxon>Glomerellaceae</taxon>
        <taxon>Colletotrichum</taxon>
        <taxon>Colletotrichum graminicola species complex</taxon>
    </lineage>
</organism>
<evidence type="ECO:0000259" key="7">
    <source>
        <dbReference type="Pfam" id="PF20684"/>
    </source>
</evidence>
<evidence type="ECO:0000256" key="6">
    <source>
        <dbReference type="SAM" id="Phobius"/>
    </source>
</evidence>
<evidence type="ECO:0000313" key="9">
    <source>
        <dbReference type="Proteomes" id="UP000027238"/>
    </source>
</evidence>
<dbReference type="STRING" id="1173701.A0A066Y0A1"/>
<dbReference type="eggNOG" id="ENOG502SMZI">
    <property type="taxonomic scope" value="Eukaryota"/>
</dbReference>
<protein>
    <recommendedName>
        <fullName evidence="7">Rhodopsin domain-containing protein</fullName>
    </recommendedName>
</protein>
<dbReference type="PANTHER" id="PTHR33048">
    <property type="entry name" value="PTH11-LIKE INTEGRAL MEMBRANE PROTEIN (AFU_ORTHOLOGUE AFUA_5G11245)"/>
    <property type="match status" value="1"/>
</dbReference>